<dbReference type="InterPro" id="IPR013783">
    <property type="entry name" value="Ig-like_fold"/>
</dbReference>
<evidence type="ECO:0000313" key="9">
    <source>
        <dbReference type="EMBL" id="SDT04183.1"/>
    </source>
</evidence>
<keyword evidence="3" id="KW-0136">Cellulose degradation</keyword>
<dbReference type="PANTHER" id="PTHR31297:SF41">
    <property type="entry name" value="ENDOGLUCANASE, PUTATIVE (AFU_ORTHOLOGUE AFUA_5G01830)-RELATED"/>
    <property type="match status" value="1"/>
</dbReference>
<sequence length="547" mass="59164">MKMIKKIGTVYKIAAICIAVLFVVSCKKNGISAAQLTQANVTDTIPMVGGTKMLTFNSNAAWSIDTAGFGWLQLSQTSGGSGNTVITLTGKANKSGASRSLQLVLNATNGQTRNITVWQDVIIYPSYNTSAIAADVTGMGSTAMQIANNITYGWNFYNTMEAPGGETGWGNPPITQQQFDLLKANGVNAVRIPIRYDGTVANGGHIINTATAQIDPAWLARIQQVVQYAINDGMYVTINIHYDPGTTLTGAAQDTANAKHRAYWEQIATAMRDFDEHLMFASLNETSAVDVPSTVTLMRYHQSFINAVRSTGGKNVYRTLVIQSPSASIDAANSLLNPSNVYKTPSLPTDITHNRMMLEFHYYSPSQYCILGGNDNTAVPQDASWGKELYFWGNRNTYSVNGTYTNYHTTNPLFLDRNCTSANEEGYVDSIMHTVKVRFADKGIPLFMGEYAPNDHFARLTGYPADSLKSRASETHFTAYVAQQAKANGVIPYLWAGIFNRPTIMANGSSTGVASGPAVVGDQVTLDSVKAAVNKGIAAYGQGVPFK</sequence>
<dbReference type="InterPro" id="IPR024361">
    <property type="entry name" value="BACON"/>
</dbReference>
<dbReference type="GO" id="GO:0008422">
    <property type="term" value="F:beta-glucosidase activity"/>
    <property type="evidence" value="ECO:0007669"/>
    <property type="project" value="TreeGrafter"/>
</dbReference>
<keyword evidence="10" id="KW-1185">Reference proteome</keyword>
<protein>
    <submittedName>
        <fullName evidence="9">Aryl-phospho-beta-D-glucosidase BglC, GH1 family</fullName>
    </submittedName>
</protein>
<dbReference type="Gene3D" id="2.60.40.10">
    <property type="entry name" value="Immunoglobulins"/>
    <property type="match status" value="1"/>
</dbReference>
<dbReference type="InterPro" id="IPR050386">
    <property type="entry name" value="Glycosyl_hydrolase_5"/>
</dbReference>
<dbReference type="OrthoDB" id="9800955at2"/>
<dbReference type="STRING" id="652787.SAMN05216490_2359"/>
<dbReference type="Pfam" id="PF00150">
    <property type="entry name" value="Cellulase"/>
    <property type="match status" value="1"/>
</dbReference>
<organism evidence="9 10">
    <name type="scientific">Mucilaginibacter mallensis</name>
    <dbReference type="NCBI Taxonomy" id="652787"/>
    <lineage>
        <taxon>Bacteria</taxon>
        <taxon>Pseudomonadati</taxon>
        <taxon>Bacteroidota</taxon>
        <taxon>Sphingobacteriia</taxon>
        <taxon>Sphingobacteriales</taxon>
        <taxon>Sphingobacteriaceae</taxon>
        <taxon>Mucilaginibacter</taxon>
    </lineage>
</organism>
<evidence type="ECO:0000256" key="5">
    <source>
        <dbReference type="ARBA" id="ARBA00023295"/>
    </source>
</evidence>
<comment type="similarity">
    <text evidence="1 7">Belongs to the glycosyl hydrolase 5 (cellulase A) family.</text>
</comment>
<dbReference type="GO" id="GO:0005576">
    <property type="term" value="C:extracellular region"/>
    <property type="evidence" value="ECO:0007669"/>
    <property type="project" value="TreeGrafter"/>
</dbReference>
<dbReference type="Proteomes" id="UP000199679">
    <property type="component" value="Chromosome I"/>
</dbReference>
<keyword evidence="2 7" id="KW-0378">Hydrolase</keyword>
<evidence type="ECO:0000313" key="10">
    <source>
        <dbReference type="Proteomes" id="UP000199679"/>
    </source>
</evidence>
<dbReference type="SUPFAM" id="SSF51445">
    <property type="entry name" value="(Trans)glycosidases"/>
    <property type="match status" value="1"/>
</dbReference>
<evidence type="ECO:0000256" key="3">
    <source>
        <dbReference type="ARBA" id="ARBA00023001"/>
    </source>
</evidence>
<feature type="domain" description="Glycoside hydrolase family 5" evidence="8">
    <location>
        <begin position="160"/>
        <end position="455"/>
    </location>
</feature>
<dbReference type="Gene3D" id="3.20.20.80">
    <property type="entry name" value="Glycosidases"/>
    <property type="match status" value="1"/>
</dbReference>
<evidence type="ECO:0000256" key="4">
    <source>
        <dbReference type="ARBA" id="ARBA00023277"/>
    </source>
</evidence>
<evidence type="ECO:0000256" key="6">
    <source>
        <dbReference type="ARBA" id="ARBA00023326"/>
    </source>
</evidence>
<keyword evidence="5 7" id="KW-0326">Glycosidase</keyword>
<dbReference type="PANTHER" id="PTHR31297">
    <property type="entry name" value="GLUCAN ENDO-1,6-BETA-GLUCOSIDASE B"/>
    <property type="match status" value="1"/>
</dbReference>
<dbReference type="CDD" id="cd14948">
    <property type="entry name" value="BACON"/>
    <property type="match status" value="1"/>
</dbReference>
<keyword evidence="4" id="KW-0119">Carbohydrate metabolism</keyword>
<proteinExistence type="inferred from homology"/>
<dbReference type="GO" id="GO:0009986">
    <property type="term" value="C:cell surface"/>
    <property type="evidence" value="ECO:0007669"/>
    <property type="project" value="TreeGrafter"/>
</dbReference>
<evidence type="ECO:0000256" key="1">
    <source>
        <dbReference type="ARBA" id="ARBA00005641"/>
    </source>
</evidence>
<accession>A0A1H1X4A9</accession>
<dbReference type="AlphaFoldDB" id="A0A1H1X4A9"/>
<name>A0A1H1X4A9_MUCMA</name>
<dbReference type="RefSeq" id="WP_091372683.1">
    <property type="nucleotide sequence ID" value="NZ_LT629740.1"/>
</dbReference>
<dbReference type="InterPro" id="IPR017853">
    <property type="entry name" value="GH"/>
</dbReference>
<reference evidence="9 10" key="1">
    <citation type="submission" date="2016-10" db="EMBL/GenBank/DDBJ databases">
        <authorList>
            <person name="de Groot N.N."/>
        </authorList>
    </citation>
    <scope>NUCLEOTIDE SEQUENCE [LARGE SCALE GENOMIC DNA]</scope>
    <source>
        <strain evidence="9 10">MP1X4</strain>
    </source>
</reference>
<gene>
    <name evidence="9" type="ORF">SAMN05216490_2359</name>
</gene>
<evidence type="ECO:0000256" key="2">
    <source>
        <dbReference type="ARBA" id="ARBA00022801"/>
    </source>
</evidence>
<evidence type="ECO:0000256" key="7">
    <source>
        <dbReference type="RuleBase" id="RU361153"/>
    </source>
</evidence>
<keyword evidence="6" id="KW-0624">Polysaccharide degradation</keyword>
<dbReference type="PROSITE" id="PS51257">
    <property type="entry name" value="PROKAR_LIPOPROTEIN"/>
    <property type="match status" value="1"/>
</dbReference>
<evidence type="ECO:0000259" key="8">
    <source>
        <dbReference type="Pfam" id="PF00150"/>
    </source>
</evidence>
<dbReference type="InterPro" id="IPR001547">
    <property type="entry name" value="Glyco_hydro_5"/>
</dbReference>
<dbReference type="GO" id="GO:0030245">
    <property type="term" value="P:cellulose catabolic process"/>
    <property type="evidence" value="ECO:0007669"/>
    <property type="project" value="UniProtKB-KW"/>
</dbReference>
<dbReference type="EMBL" id="LT629740">
    <property type="protein sequence ID" value="SDT04183.1"/>
    <property type="molecule type" value="Genomic_DNA"/>
</dbReference>